<dbReference type="Proteomes" id="UP000886070">
    <property type="component" value="Unassembled WGS sequence"/>
</dbReference>
<sequence length="173" mass="19890">MDLFFMSNEILWFIFIAVDLSLSVVAFFIWGKYGVYVMVATGTIICNLQVMKTVKMFGLVATLGNVVYASIFFNTDILSEVYGKKEARKAVWMGFYALVAATVAMQFAVRFKPDTSDIIQSHLEAIFNFMPRVVFASLTAYLVSQHHDIWAFHLWKKVTQGRWLWLRNNLSTM</sequence>
<keyword evidence="2" id="KW-0472">Membrane</keyword>
<accession>A0A7V5HZ30</accession>
<dbReference type="EMBL" id="DRTT01000092">
    <property type="protein sequence ID" value="HHF98479.1"/>
    <property type="molecule type" value="Genomic_DNA"/>
</dbReference>
<dbReference type="Pfam" id="PF02592">
    <property type="entry name" value="Vut_1"/>
    <property type="match status" value="1"/>
</dbReference>
<dbReference type="NCBIfam" id="TIGR00697">
    <property type="entry name" value="queuosine precursor transporter"/>
    <property type="match status" value="1"/>
</dbReference>
<dbReference type="PANTHER" id="PTHR34300">
    <property type="entry name" value="QUEUOSINE PRECURSOR TRANSPORTER-RELATED"/>
    <property type="match status" value="1"/>
</dbReference>
<proteinExistence type="predicted"/>
<protein>
    <recommendedName>
        <fullName evidence="1">Queuosine precursor transporter</fullName>
    </recommendedName>
</protein>
<dbReference type="InterPro" id="IPR003744">
    <property type="entry name" value="YhhQ"/>
</dbReference>
<evidence type="ECO:0000313" key="3">
    <source>
        <dbReference type="EMBL" id="HHF98479.1"/>
    </source>
</evidence>
<name>A0A7V5HZ30_UNCAE</name>
<keyword evidence="2" id="KW-1133">Transmembrane helix</keyword>
<organism evidence="3">
    <name type="scientific">Aerophobetes bacterium</name>
    <dbReference type="NCBI Taxonomy" id="2030807"/>
    <lineage>
        <taxon>Bacteria</taxon>
        <taxon>Candidatus Aerophobota</taxon>
    </lineage>
</organism>
<feature type="transmembrane region" description="Helical" evidence="2">
    <location>
        <begin position="12"/>
        <end position="30"/>
    </location>
</feature>
<comment type="caution">
    <text evidence="3">The sequence shown here is derived from an EMBL/GenBank/DDBJ whole genome shotgun (WGS) entry which is preliminary data.</text>
</comment>
<evidence type="ECO:0000256" key="2">
    <source>
        <dbReference type="SAM" id="Phobius"/>
    </source>
</evidence>
<gene>
    <name evidence="3" type="ORF">ENL39_03210</name>
</gene>
<dbReference type="AlphaFoldDB" id="A0A7V5HZ30"/>
<evidence type="ECO:0000256" key="1">
    <source>
        <dbReference type="NCBIfam" id="TIGR00697"/>
    </source>
</evidence>
<reference evidence="3" key="1">
    <citation type="journal article" date="2020" name="mSystems">
        <title>Genome- and Community-Level Interaction Insights into Carbon Utilization and Element Cycling Functions of Hydrothermarchaeota in Hydrothermal Sediment.</title>
        <authorList>
            <person name="Zhou Z."/>
            <person name="Liu Y."/>
            <person name="Xu W."/>
            <person name="Pan J."/>
            <person name="Luo Z.H."/>
            <person name="Li M."/>
        </authorList>
    </citation>
    <scope>NUCLEOTIDE SEQUENCE [LARGE SCALE GENOMIC DNA]</scope>
    <source>
        <strain evidence="3">HyVt-92</strain>
    </source>
</reference>
<feature type="transmembrane region" description="Helical" evidence="2">
    <location>
        <begin position="90"/>
        <end position="109"/>
    </location>
</feature>
<feature type="transmembrane region" description="Helical" evidence="2">
    <location>
        <begin position="57"/>
        <end position="78"/>
    </location>
</feature>
<feature type="non-terminal residue" evidence="3">
    <location>
        <position position="173"/>
    </location>
</feature>
<dbReference type="PANTHER" id="PTHR34300:SF2">
    <property type="entry name" value="QUEUOSINE PRECURSOR TRANSPORTER-RELATED"/>
    <property type="match status" value="1"/>
</dbReference>
<keyword evidence="2" id="KW-0812">Transmembrane</keyword>